<keyword evidence="3 7" id="KW-0812">Transmembrane</keyword>
<evidence type="ECO:0000256" key="5">
    <source>
        <dbReference type="ARBA" id="ARBA00023136"/>
    </source>
</evidence>
<evidence type="ECO:0000256" key="4">
    <source>
        <dbReference type="ARBA" id="ARBA00022989"/>
    </source>
</evidence>
<keyword evidence="4 7" id="KW-1133">Transmembrane helix</keyword>
<feature type="transmembrane region" description="Helical" evidence="7">
    <location>
        <begin position="695"/>
        <end position="720"/>
    </location>
</feature>
<evidence type="ECO:0000256" key="6">
    <source>
        <dbReference type="ARBA" id="ARBA00038076"/>
    </source>
</evidence>
<name>A0AAW9NS56_9BACL</name>
<dbReference type="Proteomes" id="UP001344888">
    <property type="component" value="Unassembled WGS sequence"/>
</dbReference>
<evidence type="ECO:0000256" key="7">
    <source>
        <dbReference type="SAM" id="Phobius"/>
    </source>
</evidence>
<dbReference type="InterPro" id="IPR025857">
    <property type="entry name" value="MacB_PCD"/>
</dbReference>
<dbReference type="InterPro" id="IPR003838">
    <property type="entry name" value="ABC3_permease_C"/>
</dbReference>
<evidence type="ECO:0000259" key="9">
    <source>
        <dbReference type="Pfam" id="PF12704"/>
    </source>
</evidence>
<feature type="transmembrane region" description="Helical" evidence="7">
    <location>
        <begin position="741"/>
        <end position="765"/>
    </location>
</feature>
<dbReference type="GO" id="GO:0022857">
    <property type="term" value="F:transmembrane transporter activity"/>
    <property type="evidence" value="ECO:0007669"/>
    <property type="project" value="TreeGrafter"/>
</dbReference>
<feature type="transmembrane region" description="Helical" evidence="7">
    <location>
        <begin position="239"/>
        <end position="267"/>
    </location>
</feature>
<feature type="transmembrane region" description="Helical" evidence="7">
    <location>
        <begin position="785"/>
        <end position="808"/>
    </location>
</feature>
<feature type="domain" description="ABC3 transporter permease C-terminal" evidence="8">
    <location>
        <begin position="244"/>
        <end position="359"/>
    </location>
</feature>
<comment type="subcellular location">
    <subcellularLocation>
        <location evidence="1">Cell membrane</location>
        <topology evidence="1">Multi-pass membrane protein</topology>
    </subcellularLocation>
</comment>
<comment type="caution">
    <text evidence="10">The sequence shown here is derived from an EMBL/GenBank/DDBJ whole genome shotgun (WGS) entry which is preliminary data.</text>
</comment>
<dbReference type="PANTHER" id="PTHR30572">
    <property type="entry name" value="MEMBRANE COMPONENT OF TRANSPORTER-RELATED"/>
    <property type="match status" value="1"/>
</dbReference>
<evidence type="ECO:0000313" key="11">
    <source>
        <dbReference type="Proteomes" id="UP001344888"/>
    </source>
</evidence>
<feature type="transmembrane region" description="Helical" evidence="7">
    <location>
        <begin position="470"/>
        <end position="488"/>
    </location>
</feature>
<dbReference type="Pfam" id="PF12704">
    <property type="entry name" value="MacB_PCD"/>
    <property type="match status" value="1"/>
</dbReference>
<keyword evidence="11" id="KW-1185">Reference proteome</keyword>
<dbReference type="InterPro" id="IPR050250">
    <property type="entry name" value="Macrolide_Exporter_MacB"/>
</dbReference>
<gene>
    <name evidence="10" type="ORF">P9B03_19195</name>
</gene>
<evidence type="ECO:0000256" key="2">
    <source>
        <dbReference type="ARBA" id="ARBA00022475"/>
    </source>
</evidence>
<dbReference type="RefSeq" id="WP_326125112.1">
    <property type="nucleotide sequence ID" value="NZ_JARSFG010000035.1"/>
</dbReference>
<feature type="transmembrane region" description="Helical" evidence="7">
    <location>
        <begin position="333"/>
        <end position="353"/>
    </location>
</feature>
<feature type="transmembrane region" description="Helical" evidence="7">
    <location>
        <begin position="21"/>
        <end position="41"/>
    </location>
</feature>
<organism evidence="10 11">
    <name type="scientific">Metasolibacillus meyeri</name>
    <dbReference type="NCBI Taxonomy" id="1071052"/>
    <lineage>
        <taxon>Bacteria</taxon>
        <taxon>Bacillati</taxon>
        <taxon>Bacillota</taxon>
        <taxon>Bacilli</taxon>
        <taxon>Bacillales</taxon>
        <taxon>Caryophanaceae</taxon>
        <taxon>Metasolibacillus</taxon>
    </lineage>
</organism>
<reference evidence="10 11" key="1">
    <citation type="submission" date="2023-03" db="EMBL/GenBank/DDBJ databases">
        <title>Bacillus Genome Sequencing.</title>
        <authorList>
            <person name="Dunlap C."/>
        </authorList>
    </citation>
    <scope>NUCLEOTIDE SEQUENCE [LARGE SCALE GENOMIC DNA]</scope>
    <source>
        <strain evidence="10 11">B-59205</strain>
    </source>
</reference>
<evidence type="ECO:0000259" key="8">
    <source>
        <dbReference type="Pfam" id="PF02687"/>
    </source>
</evidence>
<keyword evidence="2" id="KW-1003">Cell membrane</keyword>
<sequence>MFNLRAIALKLYRAASKQIAMSVMIIALSICLIMTMAMYIWNGKAQLQADIYRLFGEAEIYVGYNPEQNKWLTAEQFSAIEEIEEVNDVSAIHLTHTNVEGVRTFVYTIGSHNDALVKSRYHYEQNIGASDVVISQKLAQLFDKEVGDTLLIEFQPYTIVEVLTPLPGASDIEVVILAHATAQAISTYPIEGEGMFALVDLDKKAPVKEIATQLLTLDEELRIDIVNEYDYVKANFQALMIFIIVLSFFVLLITIVLLMSAFQLVFVKLKEQLMVLRALGASKKQIGKIVQIQLLTILAVGVVSGSLFSFVIIKFALPTLVEKMHLPPAKTDFPILLALIIIAVFSALIFIAIQWQMRKSMKLLPLQIAVENEETAFRMTKVKLFIIGVLAFFAVLSFLGAAAQKDNDAQQASAILLGTLLTTLLVLLLVPYVFSWLLKFALQPIRMLFGREAYLASQQLMPQIRKNMPIILSMIGLMMILIFGTTLFKTIQANDENYLNYLFEAPVVVKNDLQDPTFTYQVVEEIRALPSVKDALLKGGGSGLHLFKNEDWHLSAVEATDLQRLLGQETEHDMRNSAVVTEDYAKKHALHIGDRLPVGDWRMDSWHIEELQVEPIEIIDIVPDEERGIEVYVDWSSEVVAQDPRLMVKEILIETDHIEQTLQEISFLYERWPALVTLDYDSFVQENEDMHYQRWSLFIGVLIVIFIGTCLGVIQVLMHMIHRKRMDYAIQRLIGLSPNGLVKLILSQVLAFILYGLAVGIILGVTFTKLLALVDNSKLVFNYSLLLTSSIVFVVLVMLTFTVQGFWISRKVLSQELTE</sequence>
<evidence type="ECO:0000256" key="3">
    <source>
        <dbReference type="ARBA" id="ARBA00022692"/>
    </source>
</evidence>
<feature type="domain" description="ABC3 transporter permease C-terminal" evidence="8">
    <location>
        <begin position="701"/>
        <end position="805"/>
    </location>
</feature>
<feature type="domain" description="MacB-like periplasmic core" evidence="9">
    <location>
        <begin position="20"/>
        <end position="214"/>
    </location>
</feature>
<feature type="transmembrane region" description="Helical" evidence="7">
    <location>
        <begin position="415"/>
        <end position="438"/>
    </location>
</feature>
<dbReference type="AlphaFoldDB" id="A0AAW9NS56"/>
<dbReference type="Pfam" id="PF02687">
    <property type="entry name" value="FtsX"/>
    <property type="match status" value="2"/>
</dbReference>
<keyword evidence="5 7" id="KW-0472">Membrane</keyword>
<dbReference type="EMBL" id="JARSFG010000035">
    <property type="protein sequence ID" value="MEC1180592.1"/>
    <property type="molecule type" value="Genomic_DNA"/>
</dbReference>
<accession>A0AAW9NS56</accession>
<feature type="transmembrane region" description="Helical" evidence="7">
    <location>
        <begin position="384"/>
        <end position="403"/>
    </location>
</feature>
<feature type="transmembrane region" description="Helical" evidence="7">
    <location>
        <begin position="292"/>
        <end position="313"/>
    </location>
</feature>
<protein>
    <submittedName>
        <fullName evidence="10">ABC transporter permease</fullName>
    </submittedName>
</protein>
<evidence type="ECO:0000313" key="10">
    <source>
        <dbReference type="EMBL" id="MEC1180592.1"/>
    </source>
</evidence>
<comment type="similarity">
    <text evidence="6">Belongs to the ABC-4 integral membrane protein family.</text>
</comment>
<evidence type="ECO:0000256" key="1">
    <source>
        <dbReference type="ARBA" id="ARBA00004651"/>
    </source>
</evidence>
<dbReference type="PANTHER" id="PTHR30572:SF4">
    <property type="entry name" value="ABC TRANSPORTER PERMEASE YTRF"/>
    <property type="match status" value="1"/>
</dbReference>
<dbReference type="GO" id="GO:0005886">
    <property type="term" value="C:plasma membrane"/>
    <property type="evidence" value="ECO:0007669"/>
    <property type="project" value="UniProtKB-SubCell"/>
</dbReference>
<proteinExistence type="inferred from homology"/>